<evidence type="ECO:0000259" key="1">
    <source>
        <dbReference type="Pfam" id="PF18735"/>
    </source>
</evidence>
<dbReference type="Proteomes" id="UP000663929">
    <property type="component" value="Chromosome"/>
</dbReference>
<evidence type="ECO:0000313" key="2">
    <source>
        <dbReference type="EMBL" id="QTD49744.1"/>
    </source>
</evidence>
<proteinExistence type="predicted"/>
<name>A0A8A4TKL5_SULCO</name>
<gene>
    <name evidence="2" type="ORF">J3U87_29525</name>
</gene>
<feature type="domain" description="RiboL-PSP-HEPN" evidence="1">
    <location>
        <begin position="16"/>
        <end position="202"/>
    </location>
</feature>
<dbReference type="Pfam" id="PF18735">
    <property type="entry name" value="HEPN_RiboL-PSP"/>
    <property type="match status" value="1"/>
</dbReference>
<sequence length="212" mass="24451">MKIRSKEELIKKLDTSYSWRKKEMSFFCQLVPKSHPSIHGYYHARAAVLCFYAHWEGYVKDGSRYFLTYLTNKSLRIAKVSEEIKTAHILHILKNTSINLEQRAHLINQDLSTSSQCKFSLSPDIIDTKSNLSFEVLQDISCVIGVDPNALETKRIFINEVLLGNRNKIAHGERIDMNPDYLDEIYQNTKMCLNSFDNLIRNAIATDSFLSP</sequence>
<evidence type="ECO:0000313" key="3">
    <source>
        <dbReference type="Proteomes" id="UP000663929"/>
    </source>
</evidence>
<dbReference type="RefSeq" id="WP_237379375.1">
    <property type="nucleotide sequence ID" value="NZ_CP071793.1"/>
</dbReference>
<dbReference type="AlphaFoldDB" id="A0A8A4TKL5"/>
<dbReference type="EMBL" id="CP071793">
    <property type="protein sequence ID" value="QTD49744.1"/>
    <property type="molecule type" value="Genomic_DNA"/>
</dbReference>
<protein>
    <recommendedName>
        <fullName evidence="1">RiboL-PSP-HEPN domain-containing protein</fullName>
    </recommendedName>
</protein>
<organism evidence="2 3">
    <name type="scientific">Sulfidibacter corallicola</name>
    <dbReference type="NCBI Taxonomy" id="2818388"/>
    <lineage>
        <taxon>Bacteria</taxon>
        <taxon>Pseudomonadati</taxon>
        <taxon>Acidobacteriota</taxon>
        <taxon>Holophagae</taxon>
        <taxon>Acanthopleuribacterales</taxon>
        <taxon>Acanthopleuribacteraceae</taxon>
        <taxon>Sulfidibacter</taxon>
    </lineage>
</organism>
<reference evidence="2" key="1">
    <citation type="submission" date="2021-03" db="EMBL/GenBank/DDBJ databases">
        <title>Acanthopleuribacteraceae sp. M133.</title>
        <authorList>
            <person name="Wang G."/>
        </authorList>
    </citation>
    <scope>NUCLEOTIDE SEQUENCE</scope>
    <source>
        <strain evidence="2">M133</strain>
    </source>
</reference>
<dbReference type="KEGG" id="scor:J3U87_29525"/>
<dbReference type="InterPro" id="IPR041519">
    <property type="entry name" value="HEPN_RiboL-PSP"/>
</dbReference>
<keyword evidence="3" id="KW-1185">Reference proteome</keyword>
<accession>A0A8A4TKL5</accession>